<feature type="domain" description="Chlorhexidine efflux transporter" evidence="3">
    <location>
        <begin position="97"/>
        <end position="159"/>
    </location>
</feature>
<keyword evidence="2" id="KW-0472">Membrane</keyword>
<feature type="region of interest" description="Disordered" evidence="1">
    <location>
        <begin position="1"/>
        <end position="22"/>
    </location>
</feature>
<feature type="domain" description="Chlorhexidine efflux transporter" evidence="3">
    <location>
        <begin position="27"/>
        <end position="89"/>
    </location>
</feature>
<feature type="compositionally biased region" description="Polar residues" evidence="1">
    <location>
        <begin position="1"/>
        <end position="20"/>
    </location>
</feature>
<dbReference type="EMBL" id="LN609302">
    <property type="protein sequence ID" value="CEF57179.1"/>
    <property type="molecule type" value="Genomic_DNA"/>
</dbReference>
<accession>A0A0U5BMM6</accession>
<dbReference type="AlphaFoldDB" id="A0A0U5BMM6"/>
<dbReference type="NCBIfam" id="NF033664">
    <property type="entry name" value="PACE_transport"/>
    <property type="match status" value="1"/>
</dbReference>
<dbReference type="RefSeq" id="WP_242008498.1">
    <property type="nucleotide sequence ID" value="NZ_WOTE01000002.1"/>
</dbReference>
<evidence type="ECO:0000256" key="2">
    <source>
        <dbReference type="SAM" id="Phobius"/>
    </source>
</evidence>
<name>A0A0U5BMM6_9PROT</name>
<dbReference type="PATRIC" id="fig|431306.5.peg.2572"/>
<keyword evidence="2" id="KW-0812">Transmembrane</keyword>
<gene>
    <name evidence="4" type="ORF">AGA_2494</name>
</gene>
<evidence type="ECO:0000259" key="3">
    <source>
        <dbReference type="Pfam" id="PF05232"/>
    </source>
</evidence>
<organism evidence="4 5">
    <name type="scientific">Acetobacter ghanensis</name>
    <dbReference type="NCBI Taxonomy" id="431306"/>
    <lineage>
        <taxon>Bacteria</taxon>
        <taxon>Pseudomonadati</taxon>
        <taxon>Pseudomonadota</taxon>
        <taxon>Alphaproteobacteria</taxon>
        <taxon>Acetobacterales</taxon>
        <taxon>Acetobacteraceae</taxon>
        <taxon>Acetobacter</taxon>
    </lineage>
</organism>
<dbReference type="InterPro" id="IPR058208">
    <property type="entry name" value="PACE"/>
</dbReference>
<dbReference type="Pfam" id="PF05232">
    <property type="entry name" value="BTP"/>
    <property type="match status" value="2"/>
</dbReference>
<keyword evidence="2" id="KW-1133">Transmembrane helix</keyword>
<feature type="transmembrane region" description="Helical" evidence="2">
    <location>
        <begin position="63"/>
        <end position="83"/>
    </location>
</feature>
<feature type="transmembrane region" description="Helical" evidence="2">
    <location>
        <begin position="103"/>
        <end position="127"/>
    </location>
</feature>
<protein>
    <recommendedName>
        <fullName evidence="3">Chlorhexidine efflux transporter domain-containing protein</fullName>
    </recommendedName>
</protein>
<evidence type="ECO:0000256" key="1">
    <source>
        <dbReference type="SAM" id="MobiDB-lite"/>
    </source>
</evidence>
<dbReference type="InterPro" id="IPR007896">
    <property type="entry name" value="BTP_bacteria"/>
</dbReference>
<evidence type="ECO:0000313" key="4">
    <source>
        <dbReference type="EMBL" id="CEF57179.1"/>
    </source>
</evidence>
<proteinExistence type="predicted"/>
<reference evidence="5" key="1">
    <citation type="submission" date="2014-09" db="EMBL/GenBank/DDBJ databases">
        <authorList>
            <person name="Illeghems K.G."/>
        </authorList>
    </citation>
    <scope>NUCLEOTIDE SEQUENCE [LARGE SCALE GENOMIC DNA]</scope>
    <source>
        <strain evidence="5">LMG 23848T</strain>
    </source>
</reference>
<feature type="transmembrane region" description="Helical" evidence="2">
    <location>
        <begin position="133"/>
        <end position="154"/>
    </location>
</feature>
<sequence>MSIISSSQPHTMTTPTTQSAAPLVPARSRMDRLRHVLLFELLALSIAIPAGSSLFGLHESTMGFIGIGSAITAMLWNYLYNLVFDRVMTHLYCTTHKTLRIRLVHTLLFEAGLQVVLLPGIALYTHAPLLQTFSLSLSLALFYLVYAFVFNMAYDRVFPLAHKA</sequence>
<dbReference type="Proteomes" id="UP000068250">
    <property type="component" value="Chromosome I"/>
</dbReference>
<evidence type="ECO:0000313" key="5">
    <source>
        <dbReference type="Proteomes" id="UP000068250"/>
    </source>
</evidence>
<dbReference type="STRING" id="431306.AGA_2494"/>
<feature type="transmembrane region" description="Helical" evidence="2">
    <location>
        <begin position="36"/>
        <end position="57"/>
    </location>
</feature>